<keyword evidence="1" id="KW-1133">Transmembrane helix</keyword>
<feature type="transmembrane region" description="Helical" evidence="1">
    <location>
        <begin position="31"/>
        <end position="49"/>
    </location>
</feature>
<protein>
    <submittedName>
        <fullName evidence="2">Uncharacterized protein</fullName>
    </submittedName>
</protein>
<dbReference type="Proteomes" id="UP000295063">
    <property type="component" value="Unassembled WGS sequence"/>
</dbReference>
<dbReference type="EMBL" id="SLUI01000002">
    <property type="protein sequence ID" value="TCL39448.1"/>
    <property type="molecule type" value="Genomic_DNA"/>
</dbReference>
<comment type="caution">
    <text evidence="2">The sequence shown here is derived from an EMBL/GenBank/DDBJ whole genome shotgun (WGS) entry which is preliminary data.</text>
</comment>
<keyword evidence="3" id="KW-1185">Reference proteome</keyword>
<dbReference type="RefSeq" id="WP_165898782.1">
    <property type="nucleotide sequence ID" value="NZ_DAMAKO010000008.1"/>
</dbReference>
<evidence type="ECO:0000313" key="2">
    <source>
        <dbReference type="EMBL" id="TCL39448.1"/>
    </source>
</evidence>
<keyword evidence="1" id="KW-0812">Transmembrane</keyword>
<organism evidence="2 3">
    <name type="scientific">Anaerospora hongkongensis</name>
    <dbReference type="NCBI Taxonomy" id="244830"/>
    <lineage>
        <taxon>Bacteria</taxon>
        <taxon>Bacillati</taxon>
        <taxon>Bacillota</taxon>
        <taxon>Negativicutes</taxon>
        <taxon>Selenomonadales</taxon>
        <taxon>Sporomusaceae</taxon>
        <taxon>Anaerospora</taxon>
    </lineage>
</organism>
<name>A0A4R1Q1K4_9FIRM</name>
<keyword evidence="1" id="KW-0472">Membrane</keyword>
<sequence length="55" mass="6271">MFDIILLLSSFVAAFYALTFARWLMQEGNKQGGYVVFAVVMVGVALPVYRMFMKE</sequence>
<evidence type="ECO:0000256" key="1">
    <source>
        <dbReference type="SAM" id="Phobius"/>
    </source>
</evidence>
<accession>A0A4R1Q1K4</accession>
<proteinExistence type="predicted"/>
<evidence type="ECO:0000313" key="3">
    <source>
        <dbReference type="Proteomes" id="UP000295063"/>
    </source>
</evidence>
<gene>
    <name evidence="2" type="ORF">EV210_102364</name>
</gene>
<reference evidence="2 3" key="1">
    <citation type="submission" date="2019-03" db="EMBL/GenBank/DDBJ databases">
        <title>Genomic Encyclopedia of Type Strains, Phase IV (KMG-IV): sequencing the most valuable type-strain genomes for metagenomic binning, comparative biology and taxonomic classification.</title>
        <authorList>
            <person name="Goeker M."/>
        </authorList>
    </citation>
    <scope>NUCLEOTIDE SEQUENCE [LARGE SCALE GENOMIC DNA]</scope>
    <source>
        <strain evidence="2 3">DSM 15969</strain>
    </source>
</reference>
<dbReference type="AlphaFoldDB" id="A0A4R1Q1K4"/>